<dbReference type="PANTHER" id="PTHR33683:SF46">
    <property type="entry name" value="SUSHI DOMAIN-CONTAINING PROTEIN"/>
    <property type="match status" value="1"/>
</dbReference>
<sequence length="480" mass="52312">MMLMEDTEILEYALLDYLSGGGIIFGIGEEGGQDQSKEFGTVLISSVTIEDQKYDRPCVDAVVVVDGVDGEQGDGSGDSSSIVSTTSLDITTGVIGSYIPSYQDEGDEPSIITDELFGNMIANAINSNEDAFVVAMKEASSTFFGALLGVYAIEEGGLAESPSSSPSSPPTRDYEQAFEMDIDSNPTGSYGIVFEIGTPRYGNTIMLTSISFVTLHTGKLEYEIYTKLGSFEKYLGNYASFDLIASGQVNGMGSSKYTRVLDNDTIVEGGNESLSYVGFRPVYVLGDGGKRSFYITITKRFVADDGSAIPLLFSPPIDGIEGSYDYALVDSNSELEVYEGDGILEYPWPRVTGEMEGDDVYYRRPRGFFGSFEYNRVPCYPTMNFTGWPCPYAFTEPLVSIEEVENPIMMPSVSPSRNPTGAPEARDDAMDNSSAARNDGIEEEDKDPTNFSASMAMWIAQGNCILWIIRYACSLLLSDW</sequence>
<dbReference type="PANTHER" id="PTHR33683">
    <property type="entry name" value="1, PUTATIVE-RELATED"/>
    <property type="match status" value="1"/>
</dbReference>
<reference evidence="2 3" key="1">
    <citation type="submission" date="2024-10" db="EMBL/GenBank/DDBJ databases">
        <title>Updated reference genomes for cyclostephanoid diatoms.</title>
        <authorList>
            <person name="Roberts W.R."/>
            <person name="Alverson A.J."/>
        </authorList>
    </citation>
    <scope>NUCLEOTIDE SEQUENCE [LARGE SCALE GENOMIC DNA]</scope>
    <source>
        <strain evidence="2 3">AJA228-03</strain>
    </source>
</reference>
<feature type="region of interest" description="Disordered" evidence="1">
    <location>
        <begin position="411"/>
        <end position="447"/>
    </location>
</feature>
<dbReference type="Proteomes" id="UP001530377">
    <property type="component" value="Unassembled WGS sequence"/>
</dbReference>
<evidence type="ECO:0000313" key="2">
    <source>
        <dbReference type="EMBL" id="KAL3817796.1"/>
    </source>
</evidence>
<comment type="caution">
    <text evidence="2">The sequence shown here is derived from an EMBL/GenBank/DDBJ whole genome shotgun (WGS) entry which is preliminary data.</text>
</comment>
<accession>A0ABD3S040</accession>
<organism evidence="2 3">
    <name type="scientific">Cyclostephanos tholiformis</name>
    <dbReference type="NCBI Taxonomy" id="382380"/>
    <lineage>
        <taxon>Eukaryota</taxon>
        <taxon>Sar</taxon>
        <taxon>Stramenopiles</taxon>
        <taxon>Ochrophyta</taxon>
        <taxon>Bacillariophyta</taxon>
        <taxon>Coscinodiscophyceae</taxon>
        <taxon>Thalassiosirophycidae</taxon>
        <taxon>Stephanodiscales</taxon>
        <taxon>Stephanodiscaceae</taxon>
        <taxon>Cyclostephanos</taxon>
    </lineage>
</organism>
<name>A0ABD3S040_9STRA</name>
<evidence type="ECO:0000256" key="1">
    <source>
        <dbReference type="SAM" id="MobiDB-lite"/>
    </source>
</evidence>
<dbReference type="AlphaFoldDB" id="A0ABD3S040"/>
<proteinExistence type="predicted"/>
<protein>
    <submittedName>
        <fullName evidence="2">Uncharacterized protein</fullName>
    </submittedName>
</protein>
<evidence type="ECO:0000313" key="3">
    <source>
        <dbReference type="Proteomes" id="UP001530377"/>
    </source>
</evidence>
<gene>
    <name evidence="2" type="ORF">ACHAXA_005829</name>
</gene>
<dbReference type="EMBL" id="JALLPB020000091">
    <property type="protein sequence ID" value="KAL3817796.1"/>
    <property type="molecule type" value="Genomic_DNA"/>
</dbReference>
<keyword evidence="3" id="KW-1185">Reference proteome</keyword>